<proteinExistence type="predicted"/>
<keyword evidence="3" id="KW-1185">Reference proteome</keyword>
<dbReference type="Pfam" id="PF17170">
    <property type="entry name" value="DUF5128"/>
    <property type="match status" value="1"/>
</dbReference>
<evidence type="ECO:0000313" key="2">
    <source>
        <dbReference type="EMBL" id="EMS34848.1"/>
    </source>
</evidence>
<sequence>MRKSKICFFKMGLKALCLFTSILSVMSCDPKPRGGNGESGEGAVEERYLTSKRLYVPDMLFPMDISVSDKHGWILITERQSPKWVSVFDFEGNLIHKFADDGEGAAEQLSSKKLQWKEENREVILFDFHKNSFFTYSVENEKMPPIELVGSTKVNVSRLKSPVFLPSGGIIDFNTDGAAGKLINKFDSNGKLIASAIDYPKSDYPMEDFLYPEAFSGYINYFPSNGNVLVNLFFSDRLYRLDTNLTLLASYTGPDNFLPAFKGKDVAGGGKLVSHDFERSRFGFLSLSTIYKNTFLIGYHGGMATEGELIQRIIQFDSALRPIKIFNLDAPVSKFAISETGSRIYAILDESEGYLVYFDIE</sequence>
<keyword evidence="1" id="KW-0732">Signal</keyword>
<reference evidence="2" key="1">
    <citation type="submission" date="2013-01" db="EMBL/GenBank/DDBJ databases">
        <title>Genome assembly of Mariniradius saccharolyticus AK6.</title>
        <authorList>
            <person name="Vaidya B."/>
            <person name="Khatri I."/>
            <person name="Tanuku N.R.S."/>
            <person name="Subramanian S."/>
            <person name="Pinnaka A."/>
        </authorList>
    </citation>
    <scope>NUCLEOTIDE SEQUENCE [LARGE SCALE GENOMIC DNA]</scope>
    <source>
        <strain evidence="2">AK6</strain>
    </source>
</reference>
<name>M7XK15_9BACT</name>
<dbReference type="InParanoid" id="M7XK15"/>
<dbReference type="Proteomes" id="UP000010953">
    <property type="component" value="Unassembled WGS sequence"/>
</dbReference>
<feature type="chain" id="PRO_5004088060" description="Lipoprotein" evidence="1">
    <location>
        <begin position="28"/>
        <end position="361"/>
    </location>
</feature>
<feature type="signal peptide" evidence="1">
    <location>
        <begin position="1"/>
        <end position="27"/>
    </location>
</feature>
<dbReference type="PROSITE" id="PS51257">
    <property type="entry name" value="PROKAR_LIPOPROTEIN"/>
    <property type="match status" value="1"/>
</dbReference>
<evidence type="ECO:0000256" key="1">
    <source>
        <dbReference type="SAM" id="SignalP"/>
    </source>
</evidence>
<gene>
    <name evidence="2" type="ORF">C943_03169</name>
</gene>
<dbReference type="EMBL" id="AMZY02000004">
    <property type="protein sequence ID" value="EMS34848.1"/>
    <property type="molecule type" value="Genomic_DNA"/>
</dbReference>
<comment type="caution">
    <text evidence="2">The sequence shown here is derived from an EMBL/GenBank/DDBJ whole genome shotgun (WGS) entry which is preliminary data.</text>
</comment>
<organism evidence="2 3">
    <name type="scientific">Mariniradius saccharolyticus AK6</name>
    <dbReference type="NCBI Taxonomy" id="1239962"/>
    <lineage>
        <taxon>Bacteria</taxon>
        <taxon>Pseudomonadati</taxon>
        <taxon>Bacteroidota</taxon>
        <taxon>Cytophagia</taxon>
        <taxon>Cytophagales</taxon>
        <taxon>Cyclobacteriaceae</taxon>
        <taxon>Mariniradius</taxon>
    </lineage>
</organism>
<dbReference type="InterPro" id="IPR011044">
    <property type="entry name" value="Quino_amine_DH_bsu"/>
</dbReference>
<accession>M7XK15</accession>
<dbReference type="RefSeq" id="WP_008623867.1">
    <property type="nucleotide sequence ID" value="NZ_AMZY02000004.1"/>
</dbReference>
<evidence type="ECO:0000313" key="3">
    <source>
        <dbReference type="Proteomes" id="UP000010953"/>
    </source>
</evidence>
<evidence type="ECO:0008006" key="4">
    <source>
        <dbReference type="Google" id="ProtNLM"/>
    </source>
</evidence>
<protein>
    <recommendedName>
        <fullName evidence="4">Lipoprotein</fullName>
    </recommendedName>
</protein>
<dbReference type="SUPFAM" id="SSF50969">
    <property type="entry name" value="YVTN repeat-like/Quinoprotein amine dehydrogenase"/>
    <property type="match status" value="1"/>
</dbReference>
<dbReference type="AlphaFoldDB" id="M7XK15"/>